<protein>
    <submittedName>
        <fullName evidence="1">Uncharacterized protein</fullName>
    </submittedName>
</protein>
<organism evidence="1 2">
    <name type="scientific">Lactobacillus helveticus CIRM-BIA 953</name>
    <dbReference type="NCBI Taxonomy" id="1226335"/>
    <lineage>
        <taxon>Bacteria</taxon>
        <taxon>Bacillati</taxon>
        <taxon>Bacillota</taxon>
        <taxon>Bacilli</taxon>
        <taxon>Lactobacillales</taxon>
        <taxon>Lactobacillaceae</taxon>
        <taxon>Lactobacillus</taxon>
    </lineage>
</organism>
<dbReference type="Proteomes" id="UP000017243">
    <property type="component" value="Unassembled WGS sequence"/>
</dbReference>
<gene>
    <name evidence="1" type="ORF">LHCIRMBIA953_01395</name>
</gene>
<dbReference type="EMBL" id="CBUH010000059">
    <property type="protein sequence ID" value="CDI41863.1"/>
    <property type="molecule type" value="Genomic_DNA"/>
</dbReference>
<proteinExistence type="predicted"/>
<comment type="caution">
    <text evidence="1">The sequence shown here is derived from an EMBL/GenBank/DDBJ whole genome shotgun (WGS) entry which is preliminary data.</text>
</comment>
<sequence>MFQASRLF</sequence>
<reference evidence="1 2" key="1">
    <citation type="submission" date="2013-09" db="EMBL/GenBank/DDBJ databases">
        <title>Draft Genome Sequence of five Lactobacillus helveticus strains CIRM-BIA 101T, 103, 104, 951 and 953 isolated from milk product.</title>
        <authorList>
            <person name="Valence F."/>
            <person name="Chuat V."/>
            <person name="Ma L."/>
            <person name="Creno S."/>
            <person name="Falentin H."/>
            <person name="Lortal S."/>
            <person name="Bizet C."/>
            <person name="Clermont D."/>
            <person name="Loux V."/>
            <person name="Bouchier C."/>
            <person name="Cousin S."/>
        </authorList>
    </citation>
    <scope>NUCLEOTIDE SEQUENCE [LARGE SCALE GENOMIC DNA]</scope>
    <source>
        <strain evidence="1 2">CIRM-BIA 953</strain>
    </source>
</reference>
<evidence type="ECO:0000313" key="1">
    <source>
        <dbReference type="EMBL" id="CDI41863.1"/>
    </source>
</evidence>
<name>U4QBI4_LACHE</name>
<accession>U4QBI4</accession>
<evidence type="ECO:0000313" key="2">
    <source>
        <dbReference type="Proteomes" id="UP000017243"/>
    </source>
</evidence>